<accession>A0A0J6Y1E0</accession>
<organism evidence="1 2">
    <name type="scientific">Coccidioides immitis RMSCC 2394</name>
    <dbReference type="NCBI Taxonomy" id="404692"/>
    <lineage>
        <taxon>Eukaryota</taxon>
        <taxon>Fungi</taxon>
        <taxon>Dikarya</taxon>
        <taxon>Ascomycota</taxon>
        <taxon>Pezizomycotina</taxon>
        <taxon>Eurotiomycetes</taxon>
        <taxon>Eurotiomycetidae</taxon>
        <taxon>Onygenales</taxon>
        <taxon>Onygenaceae</taxon>
        <taxon>Coccidioides</taxon>
    </lineage>
</organism>
<dbReference type="EMBL" id="DS028103">
    <property type="protein sequence ID" value="KMP02461.1"/>
    <property type="molecule type" value="Genomic_DNA"/>
</dbReference>
<dbReference type="Proteomes" id="UP000054565">
    <property type="component" value="Unassembled WGS sequence"/>
</dbReference>
<dbReference type="AlphaFoldDB" id="A0A0J6Y1E0"/>
<reference evidence="2" key="1">
    <citation type="journal article" date="2010" name="Genome Res.">
        <title>Population genomic sequencing of Coccidioides fungi reveals recent hybridization and transposon control.</title>
        <authorList>
            <person name="Neafsey D.E."/>
            <person name="Barker B.M."/>
            <person name="Sharpton T.J."/>
            <person name="Stajich J.E."/>
            <person name="Park D.J."/>
            <person name="Whiston E."/>
            <person name="Hung C.-Y."/>
            <person name="McMahan C."/>
            <person name="White J."/>
            <person name="Sykes S."/>
            <person name="Heiman D."/>
            <person name="Young S."/>
            <person name="Zeng Q."/>
            <person name="Abouelleil A."/>
            <person name="Aftuck L."/>
            <person name="Bessette D."/>
            <person name="Brown A."/>
            <person name="FitzGerald M."/>
            <person name="Lui A."/>
            <person name="Macdonald J.P."/>
            <person name="Priest M."/>
            <person name="Orbach M.J."/>
            <person name="Galgiani J.N."/>
            <person name="Kirkland T.N."/>
            <person name="Cole G.T."/>
            <person name="Birren B.W."/>
            <person name="Henn M.R."/>
            <person name="Taylor J.W."/>
            <person name="Rounsley S.D."/>
        </authorList>
    </citation>
    <scope>NUCLEOTIDE SEQUENCE [LARGE SCALE GENOMIC DNA]</scope>
    <source>
        <strain evidence="2">RMSCC 2394</strain>
    </source>
</reference>
<name>A0A0J6Y1E0_COCIT</name>
<gene>
    <name evidence="1" type="ORF">CIRG_10284</name>
</gene>
<proteinExistence type="predicted"/>
<evidence type="ECO:0000313" key="2">
    <source>
        <dbReference type="Proteomes" id="UP000054565"/>
    </source>
</evidence>
<protein>
    <submittedName>
        <fullName evidence="1">Uncharacterized protein</fullName>
    </submittedName>
</protein>
<sequence length="162" mass="17887">MTFTEYGVQSISNFCSSGNFPALSTRIKEPSALWWRANPPLTGWVAALAVPNGEFWPKGKACLGDRRQNGQSSRLSTHPPFLSLVGLWDWGIGHFLFSSPFWLPFASEPPHSTVSGELKWLSRSYRQSMENLRADGRSHAFDMLLGSPSTVPAQALHVKSPG</sequence>
<evidence type="ECO:0000313" key="1">
    <source>
        <dbReference type="EMBL" id="KMP02461.1"/>
    </source>
</evidence>